<sequence>MQINVTDTITAEDQHELLEGLRAYNRQFIDTSGWGNLAVYARDAQGKMTGGLIADRKGDWLCISYLWVSTQARGKGLGSQLIHAAEENARTYGCRHALVDTISFQARPFYEKYGFTLKTTLDDFPQEGMQRHYLIKTI</sequence>
<gene>
    <name evidence="2" type="ORF">AO703_21220</name>
</gene>
<dbReference type="InterPro" id="IPR016181">
    <property type="entry name" value="Acyl_CoA_acyltransferase"/>
</dbReference>
<dbReference type="RefSeq" id="WP_062742372.1">
    <property type="nucleotide sequence ID" value="NZ_CP012871.1"/>
</dbReference>
<dbReference type="SUPFAM" id="SSF55729">
    <property type="entry name" value="Acyl-CoA N-acyltransferases (Nat)"/>
    <property type="match status" value="1"/>
</dbReference>
<dbReference type="Pfam" id="PF00583">
    <property type="entry name" value="Acetyltransf_1"/>
    <property type="match status" value="1"/>
</dbReference>
<dbReference type="Gene3D" id="3.40.630.30">
    <property type="match status" value="1"/>
</dbReference>
<dbReference type="AlphaFoldDB" id="A0A806XI64"/>
<dbReference type="EMBL" id="CP012871">
    <property type="protein sequence ID" value="ALR78707.1"/>
    <property type="molecule type" value="Genomic_DNA"/>
</dbReference>
<organism evidence="2 3">
    <name type="scientific">[Enterobacter] lignolyticus</name>
    <dbReference type="NCBI Taxonomy" id="1334193"/>
    <lineage>
        <taxon>Bacteria</taxon>
        <taxon>Pseudomonadati</taxon>
        <taxon>Pseudomonadota</taxon>
        <taxon>Gammaproteobacteria</taxon>
        <taxon>Enterobacterales</taxon>
        <taxon>Enterobacteriaceae</taxon>
        <taxon>Pluralibacter</taxon>
    </lineage>
</organism>
<evidence type="ECO:0000313" key="3">
    <source>
        <dbReference type="Proteomes" id="UP000069162"/>
    </source>
</evidence>
<evidence type="ECO:0000313" key="2">
    <source>
        <dbReference type="EMBL" id="ALR78707.1"/>
    </source>
</evidence>
<accession>A0A806XI64</accession>
<dbReference type="InterPro" id="IPR000182">
    <property type="entry name" value="GNAT_dom"/>
</dbReference>
<dbReference type="CDD" id="cd04301">
    <property type="entry name" value="NAT_SF"/>
    <property type="match status" value="1"/>
</dbReference>
<evidence type="ECO:0000259" key="1">
    <source>
        <dbReference type="PROSITE" id="PS51186"/>
    </source>
</evidence>
<dbReference type="OrthoDB" id="9787920at2"/>
<dbReference type="KEGG" id="kle:AO703_21220"/>
<dbReference type="GO" id="GO:0016747">
    <property type="term" value="F:acyltransferase activity, transferring groups other than amino-acyl groups"/>
    <property type="evidence" value="ECO:0007669"/>
    <property type="project" value="InterPro"/>
</dbReference>
<name>A0A806XI64_9ENTR</name>
<dbReference type="PROSITE" id="PS51186">
    <property type="entry name" value="GNAT"/>
    <property type="match status" value="1"/>
</dbReference>
<dbReference type="Proteomes" id="UP000069162">
    <property type="component" value="Chromosome"/>
</dbReference>
<protein>
    <submittedName>
        <fullName evidence="2">Blasticidin S-acetyltransferase</fullName>
    </submittedName>
</protein>
<proteinExistence type="predicted"/>
<reference evidence="3" key="1">
    <citation type="submission" date="2015-10" db="EMBL/GenBank/DDBJ databases">
        <title>Complete Genome Sequencing of Klebsiella sp. strain G5.</title>
        <authorList>
            <person name="Chan K.-G."/>
            <person name="Chen J.-W."/>
        </authorList>
    </citation>
    <scope>NUCLEOTIDE SEQUENCE [LARGE SCALE GENOMIC DNA]</scope>
    <source>
        <strain evidence="3">G5</strain>
    </source>
</reference>
<keyword evidence="2" id="KW-0808">Transferase</keyword>
<feature type="domain" description="N-acetyltransferase" evidence="1">
    <location>
        <begin position="1"/>
        <end position="138"/>
    </location>
</feature>